<evidence type="ECO:0000259" key="7">
    <source>
        <dbReference type="PROSITE" id="PS51383"/>
    </source>
</evidence>
<comment type="caution">
    <text evidence="8">The sequence shown here is derived from an EMBL/GenBank/DDBJ whole genome shotgun (WGS) entry which is preliminary data.</text>
</comment>
<comment type="similarity">
    <text evidence="6">Belongs to the NnrD/CARKD family.</text>
</comment>
<comment type="catalytic activity">
    <reaction evidence="6">
        <text>(6S)-NADPHX + ADP = AMP + phosphate + NADPH + H(+)</text>
        <dbReference type="Rhea" id="RHEA:32235"/>
        <dbReference type="ChEBI" id="CHEBI:15378"/>
        <dbReference type="ChEBI" id="CHEBI:43474"/>
        <dbReference type="ChEBI" id="CHEBI:57783"/>
        <dbReference type="ChEBI" id="CHEBI:64076"/>
        <dbReference type="ChEBI" id="CHEBI:456215"/>
        <dbReference type="ChEBI" id="CHEBI:456216"/>
        <dbReference type="EC" id="4.2.1.136"/>
    </reaction>
</comment>
<feature type="binding site" evidence="6">
    <location>
        <position position="151"/>
    </location>
    <ligand>
        <name>(6S)-NADPHX</name>
        <dbReference type="ChEBI" id="CHEBI:64076"/>
    </ligand>
</feature>
<keyword evidence="4 6" id="KW-0520">NAD</keyword>
<sequence length="276" mass="29914">MKVLSNEILTAVIKKRQTNSHKGDYGRLILIGGDAHYGGAIILAASAAVYSGTGLTTVACDPLNWSPLHAHLPEAMVLDFKQNIDQSIVNADVIVIGPGLGLSTMSLQILKTVLKEINQNQILIIDGSAISLFAEEKLKLKFPENTIFTPHEMELQRLTGIKIGNQSVEKIQNYVNQNGVIIVAKSHETKVYGPLVEPFLLKVGSPAQATGGMGDTLAGMIGSFLGQFRQASLLECVAAATYLHSFIAENLSKDNYVVLPSLIISRIPKFMKLFEE</sequence>
<name>A0A2A5RL10_9LACT</name>
<dbReference type="EMBL" id="JXJU01000006">
    <property type="protein sequence ID" value="PCR99865.1"/>
    <property type="molecule type" value="Genomic_DNA"/>
</dbReference>
<dbReference type="NCBIfam" id="TIGR00196">
    <property type="entry name" value="yjeF_cterm"/>
    <property type="match status" value="1"/>
</dbReference>
<dbReference type="GO" id="GO:0052856">
    <property type="term" value="F:NAD(P)HX epimerase activity"/>
    <property type="evidence" value="ECO:0007669"/>
    <property type="project" value="TreeGrafter"/>
</dbReference>
<proteinExistence type="inferred from homology"/>
<dbReference type="PANTHER" id="PTHR12592">
    <property type="entry name" value="ATP-DEPENDENT (S)-NAD(P)H-HYDRATE DEHYDRATASE FAMILY MEMBER"/>
    <property type="match status" value="1"/>
</dbReference>
<dbReference type="AlphaFoldDB" id="A0A2A5RL10"/>
<dbReference type="Gene3D" id="3.40.1190.20">
    <property type="match status" value="1"/>
</dbReference>
<dbReference type="GO" id="GO:0005524">
    <property type="term" value="F:ATP binding"/>
    <property type="evidence" value="ECO:0007669"/>
    <property type="project" value="UniProtKB-KW"/>
</dbReference>
<dbReference type="InterPro" id="IPR029056">
    <property type="entry name" value="Ribokinase-like"/>
</dbReference>
<feature type="domain" description="YjeF C-terminal" evidence="7">
    <location>
        <begin position="5"/>
        <end position="274"/>
    </location>
</feature>
<accession>A0A2A5RL10</accession>
<evidence type="ECO:0000256" key="5">
    <source>
        <dbReference type="ARBA" id="ARBA00023239"/>
    </source>
</evidence>
<dbReference type="HAMAP" id="MF_01965">
    <property type="entry name" value="NADHX_dehydratase"/>
    <property type="match status" value="1"/>
</dbReference>
<dbReference type="SUPFAM" id="SSF53613">
    <property type="entry name" value="Ribokinase-like"/>
    <property type="match status" value="1"/>
</dbReference>
<keyword evidence="5 6" id="KW-0456">Lyase</keyword>
<evidence type="ECO:0000256" key="4">
    <source>
        <dbReference type="ARBA" id="ARBA00023027"/>
    </source>
</evidence>
<evidence type="ECO:0000256" key="1">
    <source>
        <dbReference type="ARBA" id="ARBA00022741"/>
    </source>
</evidence>
<reference evidence="8 9" key="1">
    <citation type="submission" date="2014-12" db="EMBL/GenBank/DDBJ databases">
        <title>Draft genome sequences of 10 type strains of Lactococcus.</title>
        <authorList>
            <person name="Sun Z."/>
            <person name="Zhong Z."/>
            <person name="Liu W."/>
            <person name="Zhang W."/>
            <person name="Zhang H."/>
        </authorList>
    </citation>
    <scope>NUCLEOTIDE SEQUENCE [LARGE SCALE GENOMIC DNA]</scope>
    <source>
        <strain evidence="8 9">JCM 16395</strain>
    </source>
</reference>
<keyword evidence="1 6" id="KW-0547">Nucleotide-binding</keyword>
<dbReference type="CDD" id="cd01171">
    <property type="entry name" value="YXKO-related"/>
    <property type="match status" value="1"/>
</dbReference>
<feature type="binding site" evidence="6">
    <location>
        <position position="215"/>
    </location>
    <ligand>
        <name>(6S)-NADPHX</name>
        <dbReference type="ChEBI" id="CHEBI:64076"/>
    </ligand>
</feature>
<comment type="function">
    <text evidence="6">Catalyzes the dehydration of the S-form of NAD(P)HX at the expense of ADP, which is converted to AMP. Together with NAD(P)HX epimerase, which catalyzes the epimerization of the S- and R-forms, the enzyme allows the repair of both epimers of NAD(P)HX, a damaged form of NAD(P)H that is a result of enzymatic or heat-dependent hydration.</text>
</comment>
<dbReference type="EC" id="4.2.1.136" evidence="6"/>
<dbReference type="GO" id="GO:0110051">
    <property type="term" value="P:metabolite repair"/>
    <property type="evidence" value="ECO:0007669"/>
    <property type="project" value="TreeGrafter"/>
</dbReference>
<dbReference type="Proteomes" id="UP000218181">
    <property type="component" value="Unassembled WGS sequence"/>
</dbReference>
<comment type="cofactor">
    <cofactor evidence="6">
        <name>Mg(2+)</name>
        <dbReference type="ChEBI" id="CHEBI:18420"/>
    </cofactor>
</comment>
<feature type="binding site" evidence="6">
    <location>
        <position position="99"/>
    </location>
    <ligand>
        <name>(6S)-NADPHX</name>
        <dbReference type="ChEBI" id="CHEBI:64076"/>
    </ligand>
</feature>
<dbReference type="STRING" id="1291764.GCA_001311235_01933"/>
<evidence type="ECO:0000313" key="8">
    <source>
        <dbReference type="EMBL" id="PCR99865.1"/>
    </source>
</evidence>
<gene>
    <name evidence="6" type="primary">nnrD</name>
    <name evidence="8" type="ORF">RT41_GL001671</name>
</gene>
<organism evidence="8 9">
    <name type="scientific">Lactococcus fujiensis JCM 16395</name>
    <dbReference type="NCBI Taxonomy" id="1291764"/>
    <lineage>
        <taxon>Bacteria</taxon>
        <taxon>Bacillati</taxon>
        <taxon>Bacillota</taxon>
        <taxon>Bacilli</taxon>
        <taxon>Lactobacillales</taxon>
        <taxon>Streptococcaceae</taxon>
        <taxon>Lactococcus</taxon>
    </lineage>
</organism>
<keyword evidence="9" id="KW-1185">Reference proteome</keyword>
<dbReference type="OrthoDB" id="9806925at2"/>
<dbReference type="PROSITE" id="PS01050">
    <property type="entry name" value="YJEF_C_2"/>
    <property type="match status" value="1"/>
</dbReference>
<dbReference type="PANTHER" id="PTHR12592:SF0">
    <property type="entry name" value="ATP-DEPENDENT (S)-NAD(P)H-HYDRATE DEHYDRATASE"/>
    <property type="match status" value="1"/>
</dbReference>
<evidence type="ECO:0000256" key="3">
    <source>
        <dbReference type="ARBA" id="ARBA00022857"/>
    </source>
</evidence>
<dbReference type="PROSITE" id="PS51383">
    <property type="entry name" value="YJEF_C_3"/>
    <property type="match status" value="1"/>
</dbReference>
<dbReference type="GO" id="GO:0046496">
    <property type="term" value="P:nicotinamide nucleotide metabolic process"/>
    <property type="evidence" value="ECO:0007669"/>
    <property type="project" value="UniProtKB-UniRule"/>
</dbReference>
<feature type="binding site" evidence="6">
    <location>
        <position position="40"/>
    </location>
    <ligand>
        <name>(6S)-NADPHX</name>
        <dbReference type="ChEBI" id="CHEBI:64076"/>
    </ligand>
</feature>
<dbReference type="Pfam" id="PF01256">
    <property type="entry name" value="Carb_kinase"/>
    <property type="match status" value="1"/>
</dbReference>
<comment type="catalytic activity">
    <reaction evidence="6">
        <text>(6S)-NADHX + ADP = AMP + phosphate + NADH + H(+)</text>
        <dbReference type="Rhea" id="RHEA:32223"/>
        <dbReference type="ChEBI" id="CHEBI:15378"/>
        <dbReference type="ChEBI" id="CHEBI:43474"/>
        <dbReference type="ChEBI" id="CHEBI:57945"/>
        <dbReference type="ChEBI" id="CHEBI:64074"/>
        <dbReference type="ChEBI" id="CHEBI:456215"/>
        <dbReference type="ChEBI" id="CHEBI:456216"/>
        <dbReference type="EC" id="4.2.1.136"/>
    </reaction>
</comment>
<feature type="binding site" evidence="6">
    <location>
        <position position="214"/>
    </location>
    <ligand>
        <name>AMP</name>
        <dbReference type="ChEBI" id="CHEBI:456215"/>
    </ligand>
</feature>
<comment type="subunit">
    <text evidence="6">Homotetramer.</text>
</comment>
<dbReference type="GO" id="GO:0052855">
    <property type="term" value="F:ADP-dependent NAD(P)H-hydrate dehydratase activity"/>
    <property type="evidence" value="ECO:0007669"/>
    <property type="project" value="UniProtKB-UniRule"/>
</dbReference>
<evidence type="ECO:0000256" key="2">
    <source>
        <dbReference type="ARBA" id="ARBA00022840"/>
    </source>
</evidence>
<evidence type="ECO:0000256" key="6">
    <source>
        <dbReference type="HAMAP-Rule" id="MF_01965"/>
    </source>
</evidence>
<dbReference type="InterPro" id="IPR000631">
    <property type="entry name" value="CARKD"/>
</dbReference>
<dbReference type="RefSeq" id="WP_096818210.1">
    <property type="nucleotide sequence ID" value="NZ_JXJU01000006.1"/>
</dbReference>
<protein>
    <recommendedName>
        <fullName evidence="6">ADP-dependent (S)-NAD(P)H-hydrate dehydratase</fullName>
        <ecNumber evidence="6">4.2.1.136</ecNumber>
    </recommendedName>
    <alternativeName>
        <fullName evidence="6">ADP-dependent NAD(P)HX dehydratase</fullName>
    </alternativeName>
</protein>
<dbReference type="InterPro" id="IPR017953">
    <property type="entry name" value="Carbohydrate_kinase_pred_CS"/>
</dbReference>
<evidence type="ECO:0000313" key="9">
    <source>
        <dbReference type="Proteomes" id="UP000218181"/>
    </source>
</evidence>
<keyword evidence="3 6" id="KW-0521">NADP</keyword>
<keyword evidence="2 6" id="KW-0067">ATP-binding</keyword>
<feature type="binding site" evidence="6">
    <location>
        <begin position="185"/>
        <end position="189"/>
    </location>
    <ligand>
        <name>AMP</name>
        <dbReference type="ChEBI" id="CHEBI:456215"/>
    </ligand>
</feature>